<dbReference type="STRING" id="52247.A0A4T0WYI7"/>
<dbReference type="GO" id="GO:0005634">
    <property type="term" value="C:nucleus"/>
    <property type="evidence" value="ECO:0007669"/>
    <property type="project" value="TreeGrafter"/>
</dbReference>
<accession>A0A4T0WYI7</accession>
<evidence type="ECO:0000313" key="3">
    <source>
        <dbReference type="EMBL" id="TID18142.1"/>
    </source>
</evidence>
<dbReference type="GO" id="GO:0052717">
    <property type="term" value="F:tRNA-specific adenosine-34 deaminase activity"/>
    <property type="evidence" value="ECO:0007669"/>
    <property type="project" value="TreeGrafter"/>
</dbReference>
<comment type="caution">
    <text evidence="3">The sequence shown here is derived from an EMBL/GenBank/DDBJ whole genome shotgun (WGS) entry which is preliminary data.</text>
</comment>
<dbReference type="CDD" id="cd01285">
    <property type="entry name" value="nucleoside_deaminase"/>
    <property type="match status" value="1"/>
</dbReference>
<dbReference type="GO" id="GO:0002100">
    <property type="term" value="P:tRNA wobble adenosine to inosine editing"/>
    <property type="evidence" value="ECO:0007669"/>
    <property type="project" value="TreeGrafter"/>
</dbReference>
<dbReference type="SUPFAM" id="SSF53927">
    <property type="entry name" value="Cytidine deaminase-like"/>
    <property type="match status" value="1"/>
</dbReference>
<evidence type="ECO:0000259" key="2">
    <source>
        <dbReference type="PROSITE" id="PS51747"/>
    </source>
</evidence>
<keyword evidence="1" id="KW-0378">Hydrolase</keyword>
<evidence type="ECO:0000313" key="4">
    <source>
        <dbReference type="Proteomes" id="UP000307173"/>
    </source>
</evidence>
<keyword evidence="4" id="KW-1185">Reference proteome</keyword>
<dbReference type="AlphaFoldDB" id="A0A4T0WYI7"/>
<dbReference type="Pfam" id="PF00383">
    <property type="entry name" value="dCMP_cyt_deam_1"/>
    <property type="match status" value="1"/>
</dbReference>
<feature type="domain" description="CMP/dCMP-type deaminase" evidence="2">
    <location>
        <begin position="1"/>
        <end position="112"/>
    </location>
</feature>
<dbReference type="Proteomes" id="UP000307173">
    <property type="component" value="Unassembled WGS sequence"/>
</dbReference>
<reference evidence="3 4" key="1">
    <citation type="journal article" date="2019" name="Front. Genet.">
        <title>Whole-Genome Sequencing of the Opportunistic Yeast Pathogen Candida inconspicua Uncovers Its Hybrid Origin.</title>
        <authorList>
            <person name="Mixao V."/>
            <person name="Hansen A.P."/>
            <person name="Saus E."/>
            <person name="Boekhout T."/>
            <person name="Lass-Florl C."/>
            <person name="Gabaldon T."/>
        </authorList>
    </citation>
    <scope>NUCLEOTIDE SEQUENCE [LARGE SCALE GENOMIC DNA]</scope>
    <source>
        <strain evidence="3 4">CBS 180</strain>
    </source>
</reference>
<dbReference type="Gene3D" id="3.40.140.10">
    <property type="entry name" value="Cytidine Deaminase, domain 2"/>
    <property type="match status" value="1"/>
</dbReference>
<protein>
    <recommendedName>
        <fullName evidence="2">CMP/dCMP-type deaminase domain-containing protein</fullName>
    </recommendedName>
</protein>
<dbReference type="PANTHER" id="PTHR11079">
    <property type="entry name" value="CYTOSINE DEAMINASE FAMILY MEMBER"/>
    <property type="match status" value="1"/>
</dbReference>
<evidence type="ECO:0000256" key="1">
    <source>
        <dbReference type="ARBA" id="ARBA00022801"/>
    </source>
</evidence>
<dbReference type="OrthoDB" id="1701769at2759"/>
<organism evidence="3 4">
    <name type="scientific">Pichia inconspicua</name>
    <dbReference type="NCBI Taxonomy" id="52247"/>
    <lineage>
        <taxon>Eukaryota</taxon>
        <taxon>Fungi</taxon>
        <taxon>Dikarya</taxon>
        <taxon>Ascomycota</taxon>
        <taxon>Saccharomycotina</taxon>
        <taxon>Pichiomycetes</taxon>
        <taxon>Pichiales</taxon>
        <taxon>Pichiaceae</taxon>
        <taxon>Pichia</taxon>
    </lineage>
</organism>
<name>A0A4T0WYI7_9ASCO</name>
<dbReference type="PROSITE" id="PS51747">
    <property type="entry name" value="CYT_DCMP_DEAMINASES_2"/>
    <property type="match status" value="1"/>
</dbReference>
<dbReference type="InterPro" id="IPR016193">
    <property type="entry name" value="Cytidine_deaminase-like"/>
</dbReference>
<dbReference type="GO" id="GO:0005737">
    <property type="term" value="C:cytoplasm"/>
    <property type="evidence" value="ECO:0007669"/>
    <property type="project" value="TreeGrafter"/>
</dbReference>
<dbReference type="EMBL" id="SELW01000612">
    <property type="protein sequence ID" value="TID18142.1"/>
    <property type="molecule type" value="Genomic_DNA"/>
</dbReference>
<dbReference type="PANTHER" id="PTHR11079:SF149">
    <property type="entry name" value="TRNA-SPECIFIC ADENOSINE DEAMINASE 2"/>
    <property type="match status" value="1"/>
</dbReference>
<gene>
    <name evidence="3" type="ORF">CANINC_003883</name>
</gene>
<proteinExistence type="predicted"/>
<dbReference type="InterPro" id="IPR002125">
    <property type="entry name" value="CMP_dCMP_dom"/>
</dbReference>
<sequence length="170" mass="19203">MREALSYAEISLKSNEVPVAAVLVDNTSGEILQKGHNWTNHSLNGTAHAEFIIYQKLRKSHNDSHLKMWKNATLYVTVEPCIMCASMLLQVGVSAVVFGCPNERFGGHGSVFNVRNKSLKIVIPGVCHREAISLLRRFYVRENVVSPNAIEKKKRVLNLNEFPRLQYNKI</sequence>